<reference evidence="2 3" key="1">
    <citation type="journal article" date="2019" name="Front. Microbiol.">
        <title>Genomic Features for Desiccation Tolerance and Sugar Biosynthesis in the Extremophile Gloeocapsopsis sp. UTEX B3054.</title>
        <authorList>
            <person name="Urrejola C."/>
            <person name="Alcorta J."/>
            <person name="Salas L."/>
            <person name="Vasquez M."/>
            <person name="Polz M.F."/>
            <person name="Vicuna R."/>
            <person name="Diez B."/>
        </authorList>
    </citation>
    <scope>NUCLEOTIDE SEQUENCE [LARGE SCALE GENOMIC DNA]</scope>
    <source>
        <strain evidence="2 3">1H9</strain>
    </source>
</reference>
<feature type="domain" description="Glycosyltransferase 2-like" evidence="1">
    <location>
        <begin position="6"/>
        <end position="165"/>
    </location>
</feature>
<evidence type="ECO:0000313" key="2">
    <source>
        <dbReference type="EMBL" id="MUL35812.1"/>
    </source>
</evidence>
<organism evidence="2 3">
    <name type="scientific">Gloeocapsopsis dulcis AAB1 = 1H9</name>
    <dbReference type="NCBI Taxonomy" id="1433147"/>
    <lineage>
        <taxon>Bacteria</taxon>
        <taxon>Bacillati</taxon>
        <taxon>Cyanobacteriota</taxon>
        <taxon>Cyanophyceae</taxon>
        <taxon>Oscillatoriophycideae</taxon>
        <taxon>Chroococcales</taxon>
        <taxon>Chroococcaceae</taxon>
        <taxon>Gloeocapsopsis</taxon>
        <taxon>Gloeocapsopsis dulcis</taxon>
    </lineage>
</organism>
<dbReference type="PANTHER" id="PTHR43685:SF2">
    <property type="entry name" value="GLYCOSYLTRANSFERASE 2-LIKE DOMAIN-CONTAINING PROTEIN"/>
    <property type="match status" value="1"/>
</dbReference>
<dbReference type="Gene3D" id="3.90.550.10">
    <property type="entry name" value="Spore Coat Polysaccharide Biosynthesis Protein SpsA, Chain A"/>
    <property type="match status" value="1"/>
</dbReference>
<evidence type="ECO:0000313" key="3">
    <source>
        <dbReference type="Proteomes" id="UP000441797"/>
    </source>
</evidence>
<dbReference type="EMBL" id="NAPY01000006">
    <property type="protein sequence ID" value="MUL35812.1"/>
    <property type="molecule type" value="Genomic_DNA"/>
</dbReference>
<evidence type="ECO:0000259" key="1">
    <source>
        <dbReference type="Pfam" id="PF00535"/>
    </source>
</evidence>
<comment type="caution">
    <text evidence="2">The sequence shown here is derived from an EMBL/GenBank/DDBJ whole genome shotgun (WGS) entry which is preliminary data.</text>
</comment>
<gene>
    <name evidence="2" type="ORF">BWI75_05460</name>
</gene>
<dbReference type="CDD" id="cd00761">
    <property type="entry name" value="Glyco_tranf_GTA_type"/>
    <property type="match status" value="1"/>
</dbReference>
<keyword evidence="3" id="KW-1185">Reference proteome</keyword>
<keyword evidence="2" id="KW-0808">Transferase</keyword>
<name>A0A6N8FTB4_9CHRO</name>
<dbReference type="Pfam" id="PF00535">
    <property type="entry name" value="Glycos_transf_2"/>
    <property type="match status" value="1"/>
</dbReference>
<dbReference type="RefSeq" id="WP_105221917.1">
    <property type="nucleotide sequence ID" value="NZ_CAWNSU010000122.1"/>
</dbReference>
<dbReference type="InterPro" id="IPR001173">
    <property type="entry name" value="Glyco_trans_2-like"/>
</dbReference>
<dbReference type="GO" id="GO:0016740">
    <property type="term" value="F:transferase activity"/>
    <property type="evidence" value="ECO:0007669"/>
    <property type="project" value="UniProtKB-KW"/>
</dbReference>
<dbReference type="InterPro" id="IPR050834">
    <property type="entry name" value="Glycosyltransf_2"/>
</dbReference>
<dbReference type="SUPFAM" id="SSF53448">
    <property type="entry name" value="Nucleotide-diphospho-sugar transferases"/>
    <property type="match status" value="1"/>
</dbReference>
<proteinExistence type="predicted"/>
<dbReference type="Proteomes" id="UP000441797">
    <property type="component" value="Unassembled WGS sequence"/>
</dbReference>
<accession>A0A6N8FTB4</accession>
<sequence length="342" mass="39384">MPPKVSVIIPVYNVEKYITATVSSVLAQTYSDFELLIIDDESLDRSIQICQQFTDSRIKIIHQKNRGLAGARNTGIRYAQGEYLAFLDGDDLWLPEKLEKHVTHLDHSPSVGVSFSCSAFIDEEGQNIGIYQMPKKLQGITPSYIICRNPIGNGSAPVIRKQVFEAIKFFKQQGALVESCYFDPHCRRSEDIECWVRIAIQTSWQFEGISEALTLYRINSHGLSANWVEQFESWQRVIEKIRAFAPELISQWEKPAKAYQLRYLARRAVTLRTPSMAVELINRSVTTYWRILLEEPRRTLLTWIAAYFLLLLPQVFYNQIEAIALKVTEISQKRYLIKQASL</sequence>
<dbReference type="PANTHER" id="PTHR43685">
    <property type="entry name" value="GLYCOSYLTRANSFERASE"/>
    <property type="match status" value="1"/>
</dbReference>
<dbReference type="InterPro" id="IPR029044">
    <property type="entry name" value="Nucleotide-diphossugar_trans"/>
</dbReference>
<dbReference type="AlphaFoldDB" id="A0A6N8FTB4"/>
<protein>
    <submittedName>
        <fullName evidence="2">Glucosyl transferase</fullName>
    </submittedName>
</protein>
<dbReference type="OrthoDB" id="418085at2"/>